<dbReference type="EMBL" id="QXFU01004090">
    <property type="protein sequence ID" value="KAE8970775.1"/>
    <property type="molecule type" value="Genomic_DNA"/>
</dbReference>
<proteinExistence type="predicted"/>
<organism evidence="2 3">
    <name type="scientific">Phytophthora rubi</name>
    <dbReference type="NCBI Taxonomy" id="129364"/>
    <lineage>
        <taxon>Eukaryota</taxon>
        <taxon>Sar</taxon>
        <taxon>Stramenopiles</taxon>
        <taxon>Oomycota</taxon>
        <taxon>Peronosporomycetes</taxon>
        <taxon>Peronosporales</taxon>
        <taxon>Peronosporaceae</taxon>
        <taxon>Phytophthora</taxon>
    </lineage>
</organism>
<protein>
    <submittedName>
        <fullName evidence="2">Uncharacterized protein</fullName>
    </submittedName>
</protein>
<reference evidence="2 3" key="1">
    <citation type="submission" date="2018-09" db="EMBL/GenBank/DDBJ databases">
        <title>Genomic investigation of the strawberry pathogen Phytophthora fragariae indicates pathogenicity is determined by transcriptional variation in three key races.</title>
        <authorList>
            <person name="Adams T.M."/>
            <person name="Armitage A.D."/>
            <person name="Sobczyk M.K."/>
            <person name="Bates H.J."/>
            <person name="Dunwell J.M."/>
            <person name="Nellist C.F."/>
            <person name="Harrison R.J."/>
        </authorList>
    </citation>
    <scope>NUCLEOTIDE SEQUENCE [LARGE SCALE GENOMIC DNA]</scope>
    <source>
        <strain evidence="2 3">SCRP324</strain>
    </source>
</reference>
<dbReference type="OrthoDB" id="118123at2759"/>
<evidence type="ECO:0000313" key="3">
    <source>
        <dbReference type="Proteomes" id="UP000435112"/>
    </source>
</evidence>
<name>A0A6A3HQ14_9STRA</name>
<dbReference type="AlphaFoldDB" id="A0A6A3HQ14"/>
<gene>
    <name evidence="2" type="ORF">PR002_g27012</name>
</gene>
<dbReference type="Proteomes" id="UP000435112">
    <property type="component" value="Unassembled WGS sequence"/>
</dbReference>
<sequence>MHFRRAVIKDEVATTESGVNMWDFSSKNSLPTPPRASSLSDLIGALSSFHKFAKYFYNKYTKRFIGAARDFVIAYADSANPDPVMARLLTHWINCKLGKFRNRLITEGLRAALLVQKEFSRTDEQLIALKESYPSWQKPTASVNHQRGGAADSIVRSNRQQESRQSTKLRIPANVISSLPKGEDGRRLCMRYVSIEGCNTSDCARAFPSRLTDRRS</sequence>
<evidence type="ECO:0000313" key="2">
    <source>
        <dbReference type="EMBL" id="KAE8970775.1"/>
    </source>
</evidence>
<accession>A0A6A3HQ14</accession>
<feature type="compositionally biased region" description="Polar residues" evidence="1">
    <location>
        <begin position="155"/>
        <end position="167"/>
    </location>
</feature>
<feature type="region of interest" description="Disordered" evidence="1">
    <location>
        <begin position="138"/>
        <end position="167"/>
    </location>
</feature>
<comment type="caution">
    <text evidence="2">The sequence shown here is derived from an EMBL/GenBank/DDBJ whole genome shotgun (WGS) entry which is preliminary data.</text>
</comment>
<evidence type="ECO:0000256" key="1">
    <source>
        <dbReference type="SAM" id="MobiDB-lite"/>
    </source>
</evidence>